<keyword evidence="3" id="KW-1185">Reference proteome</keyword>
<reference evidence="4" key="1">
    <citation type="submission" date="2016-06" db="UniProtKB">
        <authorList>
            <consortium name="WormBaseParasite"/>
        </authorList>
    </citation>
    <scope>IDENTIFICATION</scope>
</reference>
<feature type="transmembrane region" description="Helical" evidence="1">
    <location>
        <begin position="21"/>
        <end position="42"/>
    </location>
</feature>
<evidence type="ECO:0000313" key="3">
    <source>
        <dbReference type="Proteomes" id="UP000272942"/>
    </source>
</evidence>
<name>A0A183AZS6_9TREM</name>
<accession>A0A183AZS6</accession>
<keyword evidence="1" id="KW-0472">Membrane</keyword>
<evidence type="ECO:0000313" key="2">
    <source>
        <dbReference type="EMBL" id="VDP89731.1"/>
    </source>
</evidence>
<gene>
    <name evidence="2" type="ORF">ECPE_LOCUS12459</name>
</gene>
<protein>
    <submittedName>
        <fullName evidence="4">Neur_chan_LBD domain-containing protein</fullName>
    </submittedName>
</protein>
<evidence type="ECO:0000256" key="1">
    <source>
        <dbReference type="SAM" id="Phobius"/>
    </source>
</evidence>
<reference evidence="2 3" key="2">
    <citation type="submission" date="2018-11" db="EMBL/GenBank/DDBJ databases">
        <authorList>
            <consortium name="Pathogen Informatics"/>
        </authorList>
    </citation>
    <scope>NUCLEOTIDE SEQUENCE [LARGE SCALE GENOMIC DNA]</scope>
    <source>
        <strain evidence="2 3">Egypt</strain>
    </source>
</reference>
<dbReference type="AlphaFoldDB" id="A0A183AZS6"/>
<sequence length="197" mass="23063">MHGWRQWFDPHRLIIAYPCDLMFNLVRTVILWILLTGGSVLVSTNENLLNRWIHVGHVANSIRPHLLISWSEYVGAGFHIELLRPETIYERCHIQTNLPESWTMQRKTFNRLYLLAPSPTTTSVNFTLEVVCNTSQGLAKLPIQLALMKSLQWSKHAPIPTFQINPIPDQQANSISFYRMHWRQKFAEEMIILIYNR</sequence>
<dbReference type="OrthoDB" id="10496132at2759"/>
<dbReference type="Proteomes" id="UP000272942">
    <property type="component" value="Unassembled WGS sequence"/>
</dbReference>
<dbReference type="EMBL" id="UZAN01052911">
    <property type="protein sequence ID" value="VDP89731.1"/>
    <property type="molecule type" value="Genomic_DNA"/>
</dbReference>
<organism evidence="4">
    <name type="scientific">Echinostoma caproni</name>
    <dbReference type="NCBI Taxonomy" id="27848"/>
    <lineage>
        <taxon>Eukaryota</taxon>
        <taxon>Metazoa</taxon>
        <taxon>Spiralia</taxon>
        <taxon>Lophotrochozoa</taxon>
        <taxon>Platyhelminthes</taxon>
        <taxon>Trematoda</taxon>
        <taxon>Digenea</taxon>
        <taxon>Plagiorchiida</taxon>
        <taxon>Echinostomata</taxon>
        <taxon>Echinostomatoidea</taxon>
        <taxon>Echinostomatidae</taxon>
        <taxon>Echinostoma</taxon>
    </lineage>
</organism>
<proteinExistence type="predicted"/>
<dbReference type="WBParaSite" id="ECPE_0001249701-mRNA-1">
    <property type="protein sequence ID" value="ECPE_0001249701-mRNA-1"/>
    <property type="gene ID" value="ECPE_0001249701"/>
</dbReference>
<keyword evidence="1" id="KW-1133">Transmembrane helix</keyword>
<keyword evidence="1" id="KW-0812">Transmembrane</keyword>
<evidence type="ECO:0000313" key="4">
    <source>
        <dbReference type="WBParaSite" id="ECPE_0001249701-mRNA-1"/>
    </source>
</evidence>